<keyword evidence="1" id="KW-0723">Serine/threonine-protein kinase</keyword>
<dbReference type="InterPro" id="IPR011009">
    <property type="entry name" value="Kinase-like_dom_sf"/>
</dbReference>
<organism evidence="8 9">
    <name type="scientific">Megaselia scalaris</name>
    <name type="common">Humpbacked fly</name>
    <name type="synonym">Phora scalaris</name>
    <dbReference type="NCBI Taxonomy" id="36166"/>
    <lineage>
        <taxon>Eukaryota</taxon>
        <taxon>Metazoa</taxon>
        <taxon>Ecdysozoa</taxon>
        <taxon>Arthropoda</taxon>
        <taxon>Hexapoda</taxon>
        <taxon>Insecta</taxon>
        <taxon>Pterygota</taxon>
        <taxon>Neoptera</taxon>
        <taxon>Endopterygota</taxon>
        <taxon>Diptera</taxon>
        <taxon>Brachycera</taxon>
        <taxon>Muscomorpha</taxon>
        <taxon>Platypezoidea</taxon>
        <taxon>Phoridae</taxon>
        <taxon>Megaseliini</taxon>
        <taxon>Megaselia</taxon>
    </lineage>
</organism>
<dbReference type="AlphaFoldDB" id="T1H3F0"/>
<name>T1H3F0_MEGSC</name>
<dbReference type="HOGENOM" id="CLU_000288_63_26_1"/>
<keyword evidence="4" id="KW-0418">Kinase</keyword>
<dbReference type="EMBL" id="CAQQ02378535">
    <property type="status" value="NOT_ANNOTATED_CDS"/>
    <property type="molecule type" value="Genomic_DNA"/>
</dbReference>
<dbReference type="GO" id="GO:0005829">
    <property type="term" value="C:cytosol"/>
    <property type="evidence" value="ECO:0007669"/>
    <property type="project" value="TreeGrafter"/>
</dbReference>
<dbReference type="OMA" id="HIMEREL"/>
<dbReference type="GO" id="GO:0005524">
    <property type="term" value="F:ATP binding"/>
    <property type="evidence" value="ECO:0007669"/>
    <property type="project" value="UniProtKB-KW"/>
</dbReference>
<evidence type="ECO:0000259" key="6">
    <source>
        <dbReference type="PROSITE" id="PS50011"/>
    </source>
</evidence>
<feature type="domain" description="AGC-kinase C-terminal" evidence="7">
    <location>
        <begin position="105"/>
        <end position="157"/>
    </location>
</feature>
<feature type="domain" description="Protein kinase" evidence="6">
    <location>
        <begin position="1"/>
        <end position="104"/>
    </location>
</feature>
<dbReference type="GO" id="GO:0005952">
    <property type="term" value="C:cAMP-dependent protein kinase complex"/>
    <property type="evidence" value="ECO:0007669"/>
    <property type="project" value="TreeGrafter"/>
</dbReference>
<dbReference type="Gene3D" id="3.30.200.20">
    <property type="entry name" value="Phosphorylase Kinase, domain 1"/>
    <property type="match status" value="1"/>
</dbReference>
<evidence type="ECO:0000256" key="5">
    <source>
        <dbReference type="ARBA" id="ARBA00022840"/>
    </source>
</evidence>
<evidence type="ECO:0000256" key="2">
    <source>
        <dbReference type="ARBA" id="ARBA00022679"/>
    </source>
</evidence>
<sequence length="157" mass="18097">MSLCGTPEYLAPEIIQSIPYGESVDWWSFGVLIYELINGTSPFHAFNKDPMTMFETICSGEFKMPNEFSGHLQDLIRGLLQVDVTKRLGHMKNGSRAIKEHIWFQDIDWHCMLNQTIDPPMIPNLKDPLDCSHFGKSPQMALPRSRTDQFAKQFEEF</sequence>
<dbReference type="PANTHER" id="PTHR24353:SF152">
    <property type="entry name" value="UT01108P-RELATED"/>
    <property type="match status" value="1"/>
</dbReference>
<evidence type="ECO:0000259" key="7">
    <source>
        <dbReference type="PROSITE" id="PS51285"/>
    </source>
</evidence>
<accession>T1H3F0</accession>
<dbReference type="Proteomes" id="UP000015102">
    <property type="component" value="Unassembled WGS sequence"/>
</dbReference>
<dbReference type="Gene3D" id="1.10.510.10">
    <property type="entry name" value="Transferase(Phosphotransferase) domain 1"/>
    <property type="match status" value="1"/>
</dbReference>
<dbReference type="GO" id="GO:0005634">
    <property type="term" value="C:nucleus"/>
    <property type="evidence" value="ECO:0007669"/>
    <property type="project" value="TreeGrafter"/>
</dbReference>
<protein>
    <recommendedName>
        <fullName evidence="10">Protein kinase domain-containing protein</fullName>
    </recommendedName>
</protein>
<dbReference type="PROSITE" id="PS51285">
    <property type="entry name" value="AGC_KINASE_CTER"/>
    <property type="match status" value="1"/>
</dbReference>
<keyword evidence="2" id="KW-0808">Transferase</keyword>
<dbReference type="InterPro" id="IPR000719">
    <property type="entry name" value="Prot_kinase_dom"/>
</dbReference>
<evidence type="ECO:0000313" key="8">
    <source>
        <dbReference type="EnsemblMetazoa" id="MESCA010775-PA"/>
    </source>
</evidence>
<evidence type="ECO:0000256" key="4">
    <source>
        <dbReference type="ARBA" id="ARBA00022777"/>
    </source>
</evidence>
<dbReference type="STRING" id="36166.T1H3F0"/>
<evidence type="ECO:0000256" key="3">
    <source>
        <dbReference type="ARBA" id="ARBA00022741"/>
    </source>
</evidence>
<keyword evidence="3" id="KW-0547">Nucleotide-binding</keyword>
<dbReference type="PANTHER" id="PTHR24353">
    <property type="entry name" value="CYCLIC NUCLEOTIDE-DEPENDENT PROTEIN KINASE"/>
    <property type="match status" value="1"/>
</dbReference>
<keyword evidence="9" id="KW-1185">Reference proteome</keyword>
<dbReference type="PROSITE" id="PS50011">
    <property type="entry name" value="PROTEIN_KINASE_DOM"/>
    <property type="match status" value="1"/>
</dbReference>
<evidence type="ECO:0008006" key="10">
    <source>
        <dbReference type="Google" id="ProtNLM"/>
    </source>
</evidence>
<reference evidence="9" key="1">
    <citation type="submission" date="2013-02" db="EMBL/GenBank/DDBJ databases">
        <authorList>
            <person name="Hughes D."/>
        </authorList>
    </citation>
    <scope>NUCLEOTIDE SEQUENCE</scope>
    <source>
        <strain>Durham</strain>
        <strain evidence="9">NC isolate 2 -- Noor lab</strain>
    </source>
</reference>
<keyword evidence="5" id="KW-0067">ATP-binding</keyword>
<evidence type="ECO:0000313" key="9">
    <source>
        <dbReference type="Proteomes" id="UP000015102"/>
    </source>
</evidence>
<dbReference type="SUPFAM" id="SSF56112">
    <property type="entry name" value="Protein kinase-like (PK-like)"/>
    <property type="match status" value="1"/>
</dbReference>
<dbReference type="Pfam" id="PF00069">
    <property type="entry name" value="Pkinase"/>
    <property type="match status" value="1"/>
</dbReference>
<proteinExistence type="predicted"/>
<reference evidence="8" key="2">
    <citation type="submission" date="2015-06" db="UniProtKB">
        <authorList>
            <consortium name="EnsemblMetazoa"/>
        </authorList>
    </citation>
    <scope>IDENTIFICATION</scope>
</reference>
<evidence type="ECO:0000256" key="1">
    <source>
        <dbReference type="ARBA" id="ARBA00022527"/>
    </source>
</evidence>
<dbReference type="EnsemblMetazoa" id="MESCA010775-RA">
    <property type="protein sequence ID" value="MESCA010775-PA"/>
    <property type="gene ID" value="MESCA010775"/>
</dbReference>
<dbReference type="SMART" id="SM00220">
    <property type="entry name" value="S_TKc"/>
    <property type="match status" value="1"/>
</dbReference>
<dbReference type="GO" id="GO:0004691">
    <property type="term" value="F:cAMP-dependent protein kinase activity"/>
    <property type="evidence" value="ECO:0007669"/>
    <property type="project" value="TreeGrafter"/>
</dbReference>
<dbReference type="InterPro" id="IPR000961">
    <property type="entry name" value="AGC-kinase_C"/>
</dbReference>